<dbReference type="Proteomes" id="UP000440096">
    <property type="component" value="Unassembled WGS sequence"/>
</dbReference>
<dbReference type="PRINTS" id="PR00400">
    <property type="entry name" value="TETREPRESSOR"/>
</dbReference>
<gene>
    <name evidence="7" type="ORF">GKO32_00245</name>
</gene>
<dbReference type="InterPro" id="IPR004111">
    <property type="entry name" value="Repressor_TetR_C"/>
</dbReference>
<protein>
    <submittedName>
        <fullName evidence="7">TetR family transcriptional regulator</fullName>
    </submittedName>
</protein>
<proteinExistence type="predicted"/>
<feature type="DNA-binding region" description="H-T-H motif" evidence="5">
    <location>
        <begin position="24"/>
        <end position="43"/>
    </location>
</feature>
<feature type="domain" description="HTH tetR-type" evidence="6">
    <location>
        <begin position="1"/>
        <end position="61"/>
    </location>
</feature>
<keyword evidence="4" id="KW-0804">Transcription</keyword>
<evidence type="ECO:0000313" key="7">
    <source>
        <dbReference type="EMBL" id="MTD52423.1"/>
    </source>
</evidence>
<accession>A0A6N7YU91</accession>
<evidence type="ECO:0000259" key="6">
    <source>
        <dbReference type="PROSITE" id="PS50977"/>
    </source>
</evidence>
<evidence type="ECO:0000313" key="8">
    <source>
        <dbReference type="Proteomes" id="UP000440096"/>
    </source>
</evidence>
<dbReference type="InterPro" id="IPR009057">
    <property type="entry name" value="Homeodomain-like_sf"/>
</dbReference>
<sequence>MLRRADVVDGAIALLDDEGLDGLTTRKLGAALNVQGPALYRHFPSKEALLDAMADRLLEPVAAPLPDGPWDEKLALLAGRLRSALLAHRDGARVVAGTYVTGPNTRLVENTILKTLQAAGHPADRAGWAAFAISYYVLGHSIEEQAQARLSATGDWTSRKRALIQHPDPDYAHTALTKVFDADPAERFDYGIRLLLKGIRHELHHATPKTTSHRPPENRAQ</sequence>
<dbReference type="InterPro" id="IPR036271">
    <property type="entry name" value="Tet_transcr_reg_TetR-rel_C_sf"/>
</dbReference>
<evidence type="ECO:0000256" key="1">
    <source>
        <dbReference type="ARBA" id="ARBA00022491"/>
    </source>
</evidence>
<keyword evidence="3 5" id="KW-0238">DNA-binding</keyword>
<dbReference type="EMBL" id="WMBA01000001">
    <property type="protein sequence ID" value="MTD52423.1"/>
    <property type="molecule type" value="Genomic_DNA"/>
</dbReference>
<dbReference type="SUPFAM" id="SSF48498">
    <property type="entry name" value="Tetracyclin repressor-like, C-terminal domain"/>
    <property type="match status" value="1"/>
</dbReference>
<dbReference type="PANTHER" id="PTHR30055:SF151">
    <property type="entry name" value="TRANSCRIPTIONAL REGULATORY PROTEIN"/>
    <property type="match status" value="1"/>
</dbReference>
<evidence type="ECO:0000256" key="2">
    <source>
        <dbReference type="ARBA" id="ARBA00023015"/>
    </source>
</evidence>
<organism evidence="7 8">
    <name type="scientific">Amycolatopsis pithecellobii</name>
    <dbReference type="NCBI Taxonomy" id="664692"/>
    <lineage>
        <taxon>Bacteria</taxon>
        <taxon>Bacillati</taxon>
        <taxon>Actinomycetota</taxon>
        <taxon>Actinomycetes</taxon>
        <taxon>Pseudonocardiales</taxon>
        <taxon>Pseudonocardiaceae</taxon>
        <taxon>Amycolatopsis</taxon>
    </lineage>
</organism>
<dbReference type="GO" id="GO:0046677">
    <property type="term" value="P:response to antibiotic"/>
    <property type="evidence" value="ECO:0007669"/>
    <property type="project" value="InterPro"/>
</dbReference>
<dbReference type="GO" id="GO:0000976">
    <property type="term" value="F:transcription cis-regulatory region binding"/>
    <property type="evidence" value="ECO:0007669"/>
    <property type="project" value="TreeGrafter"/>
</dbReference>
<evidence type="ECO:0000256" key="4">
    <source>
        <dbReference type="ARBA" id="ARBA00023163"/>
    </source>
</evidence>
<dbReference type="Pfam" id="PF00440">
    <property type="entry name" value="TetR_N"/>
    <property type="match status" value="1"/>
</dbReference>
<dbReference type="AlphaFoldDB" id="A0A6N7YU91"/>
<dbReference type="GO" id="GO:0003700">
    <property type="term" value="F:DNA-binding transcription factor activity"/>
    <property type="evidence" value="ECO:0007669"/>
    <property type="project" value="TreeGrafter"/>
</dbReference>
<dbReference type="GO" id="GO:0045892">
    <property type="term" value="P:negative regulation of DNA-templated transcription"/>
    <property type="evidence" value="ECO:0007669"/>
    <property type="project" value="InterPro"/>
</dbReference>
<dbReference type="OrthoDB" id="3819648at2"/>
<keyword evidence="8" id="KW-1185">Reference proteome</keyword>
<evidence type="ECO:0000256" key="5">
    <source>
        <dbReference type="PROSITE-ProRule" id="PRU00335"/>
    </source>
</evidence>
<dbReference type="PRINTS" id="PR00455">
    <property type="entry name" value="HTHTETR"/>
</dbReference>
<dbReference type="PANTHER" id="PTHR30055">
    <property type="entry name" value="HTH-TYPE TRANSCRIPTIONAL REGULATOR RUTR"/>
    <property type="match status" value="1"/>
</dbReference>
<keyword evidence="1" id="KW-0678">Repressor</keyword>
<dbReference type="InterPro" id="IPR001647">
    <property type="entry name" value="HTH_TetR"/>
</dbReference>
<keyword evidence="2" id="KW-0805">Transcription regulation</keyword>
<dbReference type="InterPro" id="IPR023772">
    <property type="entry name" value="DNA-bd_HTH_TetR-type_CS"/>
</dbReference>
<name>A0A6N7YU91_9PSEU</name>
<evidence type="ECO:0000256" key="3">
    <source>
        <dbReference type="ARBA" id="ARBA00023125"/>
    </source>
</evidence>
<dbReference type="PROSITE" id="PS01081">
    <property type="entry name" value="HTH_TETR_1"/>
    <property type="match status" value="1"/>
</dbReference>
<dbReference type="InterPro" id="IPR050109">
    <property type="entry name" value="HTH-type_TetR-like_transc_reg"/>
</dbReference>
<dbReference type="Gene3D" id="1.10.10.60">
    <property type="entry name" value="Homeodomain-like"/>
    <property type="match status" value="1"/>
</dbReference>
<dbReference type="PROSITE" id="PS50977">
    <property type="entry name" value="HTH_TETR_2"/>
    <property type="match status" value="1"/>
</dbReference>
<dbReference type="Pfam" id="PF02909">
    <property type="entry name" value="TetR_C_1"/>
    <property type="match status" value="1"/>
</dbReference>
<reference evidence="7 8" key="1">
    <citation type="submission" date="2019-11" db="EMBL/GenBank/DDBJ databases">
        <title>Draft genome of Amycolatopsis RM579.</title>
        <authorList>
            <person name="Duangmal K."/>
            <person name="Mingma R."/>
        </authorList>
    </citation>
    <scope>NUCLEOTIDE SEQUENCE [LARGE SCALE GENOMIC DNA]</scope>
    <source>
        <strain evidence="7 8">RM579</strain>
    </source>
</reference>
<dbReference type="Gene3D" id="1.10.357.10">
    <property type="entry name" value="Tetracycline Repressor, domain 2"/>
    <property type="match status" value="1"/>
</dbReference>
<comment type="caution">
    <text evidence="7">The sequence shown here is derived from an EMBL/GenBank/DDBJ whole genome shotgun (WGS) entry which is preliminary data.</text>
</comment>
<dbReference type="SUPFAM" id="SSF46689">
    <property type="entry name" value="Homeodomain-like"/>
    <property type="match status" value="1"/>
</dbReference>
<dbReference type="InterPro" id="IPR003012">
    <property type="entry name" value="Tet_transcr_reg_TetR"/>
</dbReference>